<evidence type="ECO:0000256" key="1">
    <source>
        <dbReference type="SAM" id="SignalP"/>
    </source>
</evidence>
<organism evidence="2 3">
    <name type="scientific">Simonsiella muelleri ATCC 29453</name>
    <dbReference type="NCBI Taxonomy" id="641147"/>
    <lineage>
        <taxon>Bacteria</taxon>
        <taxon>Pseudomonadati</taxon>
        <taxon>Pseudomonadota</taxon>
        <taxon>Betaproteobacteria</taxon>
        <taxon>Neisseriales</taxon>
        <taxon>Neisseriaceae</taxon>
        <taxon>Simonsiella</taxon>
    </lineage>
</organism>
<dbReference type="KEGG" id="smur:BWP33_02010"/>
<proteinExistence type="predicted"/>
<evidence type="ECO:0008006" key="4">
    <source>
        <dbReference type="Google" id="ProtNLM"/>
    </source>
</evidence>
<dbReference type="STRING" id="641147.HMPREF9021_00116"/>
<reference evidence="2 3" key="1">
    <citation type="submission" date="2010-03" db="EMBL/GenBank/DDBJ databases">
        <authorList>
            <consortium name="The Broad Institute Genome Sequencing Platform"/>
            <person name="Ward D."/>
            <person name="Earl A."/>
            <person name="Feldgarden M."/>
            <person name="Gevers D."/>
            <person name="Young S."/>
            <person name="Zeng Q."/>
            <person name="Koehrsen M."/>
            <person name="Alvarado L."/>
            <person name="Berlin A.M."/>
            <person name="Borenstein D."/>
            <person name="Chapman S.B."/>
            <person name="Chen Z."/>
            <person name="Engels R."/>
            <person name="Freedman E."/>
            <person name="Gellesch M."/>
            <person name="Goldberg J."/>
            <person name="Griggs A."/>
            <person name="Gujja S."/>
            <person name="Heilman E.R."/>
            <person name="Heiman D.I."/>
            <person name="Hepburn T.A."/>
            <person name="Howarth C."/>
            <person name="Jen D."/>
            <person name="Larson L."/>
            <person name="Mehta T."/>
            <person name="Park D."/>
            <person name="Pearson M."/>
            <person name="Richards J."/>
            <person name="Roberts A."/>
            <person name="Saif S."/>
            <person name="Shea T.D."/>
            <person name="Shenoy N."/>
            <person name="Sisk P."/>
            <person name="Stolte C."/>
            <person name="Sykes S.N."/>
            <person name="Walk T."/>
            <person name="White J."/>
            <person name="Yandava C."/>
            <person name="Izard J."/>
            <person name="Baranova O.V."/>
            <person name="Blanton J.M."/>
            <person name="Tanner A.C."/>
            <person name="Dewhirst F."/>
            <person name="Haas B."/>
            <person name="Nusbaum C."/>
            <person name="Birren B."/>
        </authorList>
    </citation>
    <scope>NUCLEOTIDE SEQUENCE [LARGE SCALE GENOMIC DNA]</scope>
    <source>
        <strain evidence="2 3">ATCC 29453</strain>
    </source>
</reference>
<dbReference type="EMBL" id="ADCY02000002">
    <property type="protein sequence ID" value="EFG31721.1"/>
    <property type="molecule type" value="Genomic_DNA"/>
</dbReference>
<reference evidence="2 3" key="2">
    <citation type="submission" date="2011-10" db="EMBL/GenBank/DDBJ databases">
        <title>The Genome Sequence of Simonsiella muelleri ATCC 29453.</title>
        <authorList>
            <consortium name="The Broad Institute Genome Sequencing Platform"/>
            <consortium name="The Broad Institute Genome Sequencing Center for Infectious Disease"/>
            <person name="Earl A."/>
            <person name="Ward D."/>
            <person name="Feldgarden M."/>
            <person name="Gevers D."/>
            <person name="Izard J."/>
            <person name="Baranova O.V."/>
            <person name="Blanton J.M."/>
            <person name="Tanner A.C."/>
            <person name="Dewhirst F."/>
            <person name="Young S.K."/>
            <person name="Zeng Q."/>
            <person name="Gargeya S."/>
            <person name="Fitzgerald M."/>
            <person name="Haas B."/>
            <person name="Abouelleil A."/>
            <person name="Alvarado L."/>
            <person name="Arachchi H.M."/>
            <person name="Berlin A."/>
            <person name="Brown A."/>
            <person name="Chapman S.B."/>
            <person name="Chen Z."/>
            <person name="Dunbar C."/>
            <person name="Freedman E."/>
            <person name="Gearin G."/>
            <person name="Goldberg J."/>
            <person name="Griggs A."/>
            <person name="Gujja S."/>
            <person name="Heiman D."/>
            <person name="Howarth C."/>
            <person name="Larson L."/>
            <person name="Lui A."/>
            <person name="MacDonald P.J.P."/>
            <person name="Montmayeur A."/>
            <person name="Murphy C."/>
            <person name="Neiman D."/>
            <person name="Pearson M."/>
            <person name="Priest M."/>
            <person name="Roberts A."/>
            <person name="Saif S."/>
            <person name="Shea T."/>
            <person name="Shenoy N."/>
            <person name="Sisk P."/>
            <person name="Stolte C."/>
            <person name="Sykes S."/>
            <person name="Wortman J."/>
            <person name="Nusbaum C."/>
            <person name="Birren B."/>
        </authorList>
    </citation>
    <scope>NUCLEOTIDE SEQUENCE [LARGE SCALE GENOMIC DNA]</scope>
    <source>
        <strain evidence="2 3">ATCC 29453</strain>
    </source>
</reference>
<dbReference type="Proteomes" id="UP000017813">
    <property type="component" value="Unassembled WGS sequence"/>
</dbReference>
<dbReference type="AlphaFoldDB" id="V9H6H0"/>
<protein>
    <recommendedName>
        <fullName evidence="4">DUF1566 domain-containing protein</fullName>
    </recommendedName>
</protein>
<keyword evidence="3" id="KW-1185">Reference proteome</keyword>
<gene>
    <name evidence="2" type="ORF">HMPREF9021_00116</name>
</gene>
<name>V9H6H0_9NEIS</name>
<dbReference type="RefSeq" id="WP_002641041.1">
    <property type="nucleotide sequence ID" value="NZ_CP019448.1"/>
</dbReference>
<dbReference type="eggNOG" id="ENOG5033V67">
    <property type="taxonomic scope" value="Bacteria"/>
</dbReference>
<dbReference type="HOGENOM" id="CLU_1668218_0_0_4"/>
<feature type="signal peptide" evidence="1">
    <location>
        <begin position="1"/>
        <end position="20"/>
    </location>
</feature>
<comment type="caution">
    <text evidence="2">The sequence shown here is derived from an EMBL/GenBank/DDBJ whole genome shotgun (WGS) entry which is preliminary data.</text>
</comment>
<keyword evidence="1" id="KW-0732">Signal</keyword>
<evidence type="ECO:0000313" key="2">
    <source>
        <dbReference type="EMBL" id="EFG31721.1"/>
    </source>
</evidence>
<accession>V9H6H0</accession>
<dbReference type="OrthoDB" id="9914827at2"/>
<evidence type="ECO:0000313" key="3">
    <source>
        <dbReference type="Proteomes" id="UP000017813"/>
    </source>
</evidence>
<feature type="chain" id="PRO_5030178900" description="DUF1566 domain-containing protein" evidence="1">
    <location>
        <begin position="21"/>
        <end position="158"/>
    </location>
</feature>
<sequence>MKQPIILATFLLTASLSAWALNQENFYGEWRYDAAAPASERLPETIDIEERDGTQRPHSRCGKFETLTFSEATGSEIAEDLAEQMPEVLGFSQEPEFIDYADFSRSAAKWFKPNQTYQIAAWNCGDVGGNYYFVDTKRGVVTSAGVEDKDTFVMEISR</sequence>